<dbReference type="PROSITE" id="PS50030">
    <property type="entry name" value="UBA"/>
    <property type="match status" value="1"/>
</dbReference>
<feature type="compositionally biased region" description="Basic and acidic residues" evidence="8">
    <location>
        <begin position="608"/>
        <end position="623"/>
    </location>
</feature>
<organism evidence="11 12">
    <name type="scientific">Symbiodinium natans</name>
    <dbReference type="NCBI Taxonomy" id="878477"/>
    <lineage>
        <taxon>Eukaryota</taxon>
        <taxon>Sar</taxon>
        <taxon>Alveolata</taxon>
        <taxon>Dinophyceae</taxon>
        <taxon>Suessiales</taxon>
        <taxon>Symbiodiniaceae</taxon>
        <taxon>Symbiodinium</taxon>
    </lineage>
</organism>
<dbReference type="Gene3D" id="1.10.8.10">
    <property type="entry name" value="DNA helicase RuvA subunit, C-terminal domain"/>
    <property type="match status" value="1"/>
</dbReference>
<dbReference type="InterPro" id="IPR009060">
    <property type="entry name" value="UBA-like_sf"/>
</dbReference>
<sequence length="706" mass="80115">MSAKIKINVVWFKCTDLRTHDHAALKAAHSAGLPVLHLYIFDPFWHSGKTRLCGYPKTGTIRNRFQLEAVEDLASKLLAKGHVLNLRRNSTKACFEELCQDFSVQEVFAFREICSEELRVEREVRQVLGRHRSSFSTFWGFELYHHDDLRFDPRAPRGAFNSYTAFRKRVEEGSYVRPSRNEHPVFRPGSDSVRWKRAEAAPKLSELMGSDMSDADEAAQKDPRAELWWRGGETAALARVEQFLWEEDSLGLDYVGATMTMDPSKSCMRDKSMSKLSPWLAHGCLSPRLLYEEVKRYERERRKNKSTYWIIHELLWRDFVRFGSIHAGTSIFRIGGPMNLKPSWNWSSDKEKLAKWTSGNTGFPFIDCFMRELKTTGYCNHMGRETAGWFLIADLGLDWRMAAEWFESVLIDYEPTANWFNWTYRCLPAAKQKRLPGECLGSLEILKWGTQHDPDALYIKRWIPELQSLPSTVAREPWRLGLNGQTPSAGSTGLRPAPTGQFSVSRQPLEALVAMGFDEKDAAIALFRTGENPDEAAALLLSSGHDVDCQQVDDSEDENMARAVALSLQGGSQSSGTKAARTEAPVSFEYGRDYPKPMIQPVSLMHTEQAEEEARQQQSKRDAQIVAAKRHKSSSGQVFQRSEWEQARQQWPAETPTSAKSHQGYGSWQRRSRRVCQEDNTTKQHAGESGSATRRWGGAGGRAIGG</sequence>
<dbReference type="InterPro" id="IPR014133">
    <property type="entry name" value="Cry_DASH"/>
</dbReference>
<dbReference type="GO" id="GO:0003904">
    <property type="term" value="F:deoxyribodipyrimidine photo-lyase activity"/>
    <property type="evidence" value="ECO:0007669"/>
    <property type="project" value="TreeGrafter"/>
</dbReference>
<evidence type="ECO:0000256" key="6">
    <source>
        <dbReference type="PIRSR" id="PIRSR602081-2"/>
    </source>
</evidence>
<evidence type="ECO:0000313" key="11">
    <source>
        <dbReference type="EMBL" id="CAE7368819.1"/>
    </source>
</evidence>
<keyword evidence="2 5" id="KW-0285">Flavoprotein</keyword>
<keyword evidence="4 7" id="KW-0157">Chromophore</keyword>
<accession>A0A812PT40</accession>
<dbReference type="EMBL" id="CAJNDS010002199">
    <property type="protein sequence ID" value="CAE7368819.1"/>
    <property type="molecule type" value="Genomic_DNA"/>
</dbReference>
<feature type="region of interest" description="Disordered" evidence="8">
    <location>
        <begin position="606"/>
        <end position="706"/>
    </location>
</feature>
<evidence type="ECO:0000256" key="2">
    <source>
        <dbReference type="ARBA" id="ARBA00022630"/>
    </source>
</evidence>
<keyword evidence="12" id="KW-1185">Reference proteome</keyword>
<comment type="function">
    <text evidence="7">May have a photoreceptor function.</text>
</comment>
<feature type="compositionally biased region" description="Gly residues" evidence="8">
    <location>
        <begin position="697"/>
        <end position="706"/>
    </location>
</feature>
<dbReference type="Pfam" id="PF03441">
    <property type="entry name" value="FAD_binding_7"/>
    <property type="match status" value="1"/>
</dbReference>
<dbReference type="InterPro" id="IPR015940">
    <property type="entry name" value="UBA"/>
</dbReference>
<dbReference type="InterPro" id="IPR014729">
    <property type="entry name" value="Rossmann-like_a/b/a_fold"/>
</dbReference>
<dbReference type="SUPFAM" id="SSF48173">
    <property type="entry name" value="Cryptochrome/photolyase FAD-binding domain"/>
    <property type="match status" value="1"/>
</dbReference>
<feature type="domain" description="UBA" evidence="9">
    <location>
        <begin position="503"/>
        <end position="543"/>
    </location>
</feature>
<feature type="site" description="Electron transfer via tryptophanyl radical" evidence="6">
    <location>
        <position position="346"/>
    </location>
</feature>
<dbReference type="Gene3D" id="1.10.579.10">
    <property type="entry name" value="DNA Cyclobutane Dipyrimidine Photolyase, subunit A, domain 3"/>
    <property type="match status" value="1"/>
</dbReference>
<dbReference type="PANTHER" id="PTHR11455:SF22">
    <property type="entry name" value="CRYPTOCHROME DASH"/>
    <property type="match status" value="1"/>
</dbReference>
<evidence type="ECO:0000256" key="8">
    <source>
        <dbReference type="SAM" id="MobiDB-lite"/>
    </source>
</evidence>
<name>A0A812PT40_9DINO</name>
<feature type="compositionally biased region" description="Polar residues" evidence="8">
    <location>
        <begin position="655"/>
        <end position="666"/>
    </location>
</feature>
<evidence type="ECO:0000256" key="1">
    <source>
        <dbReference type="ARBA" id="ARBA00005862"/>
    </source>
</evidence>
<evidence type="ECO:0000259" key="9">
    <source>
        <dbReference type="PROSITE" id="PS50030"/>
    </source>
</evidence>
<comment type="caution">
    <text evidence="11">The sequence shown here is derived from an EMBL/GenBank/DDBJ whole genome shotgun (WGS) entry which is preliminary data.</text>
</comment>
<feature type="binding site" evidence="5">
    <location>
        <position position="254"/>
    </location>
    <ligand>
        <name>FAD</name>
        <dbReference type="ChEBI" id="CHEBI:57692"/>
    </ligand>
</feature>
<dbReference type="SUPFAM" id="SSF52425">
    <property type="entry name" value="Cryptochrome/photolyase, N-terminal domain"/>
    <property type="match status" value="1"/>
</dbReference>
<feature type="compositionally biased region" description="Basic and acidic residues" evidence="8">
    <location>
        <begin position="675"/>
        <end position="686"/>
    </location>
</feature>
<dbReference type="PROSITE" id="PS51645">
    <property type="entry name" value="PHR_CRY_ALPHA_BETA"/>
    <property type="match status" value="1"/>
</dbReference>
<keyword evidence="3 5" id="KW-0274">FAD</keyword>
<reference evidence="11" key="1">
    <citation type="submission" date="2021-02" db="EMBL/GenBank/DDBJ databases">
        <authorList>
            <person name="Dougan E. K."/>
            <person name="Rhodes N."/>
            <person name="Thang M."/>
            <person name="Chan C."/>
        </authorList>
    </citation>
    <scope>NUCLEOTIDE SEQUENCE</scope>
</reference>
<dbReference type="PANTHER" id="PTHR11455">
    <property type="entry name" value="CRYPTOCHROME"/>
    <property type="match status" value="1"/>
</dbReference>
<feature type="domain" description="Photolyase/cryptochrome alpha/beta" evidence="10">
    <location>
        <begin position="7"/>
        <end position="143"/>
    </location>
</feature>
<evidence type="ECO:0000256" key="3">
    <source>
        <dbReference type="ARBA" id="ARBA00022827"/>
    </source>
</evidence>
<evidence type="ECO:0000256" key="4">
    <source>
        <dbReference type="ARBA" id="ARBA00022991"/>
    </source>
</evidence>
<dbReference type="AlphaFoldDB" id="A0A812PT40"/>
<gene>
    <name evidence="11" type="primary">CRYD</name>
    <name evidence="11" type="ORF">SNAT2548_LOCUS20083</name>
</gene>
<dbReference type="Proteomes" id="UP000604046">
    <property type="component" value="Unassembled WGS sequence"/>
</dbReference>
<evidence type="ECO:0000256" key="5">
    <source>
        <dbReference type="PIRSR" id="PIRSR602081-1"/>
    </source>
</evidence>
<protein>
    <recommendedName>
        <fullName evidence="7">Cryptochrome DASH</fullName>
    </recommendedName>
</protein>
<dbReference type="GO" id="GO:0071949">
    <property type="term" value="F:FAD binding"/>
    <property type="evidence" value="ECO:0007669"/>
    <property type="project" value="TreeGrafter"/>
</dbReference>
<comment type="similarity">
    <text evidence="1 7">Belongs to the DNA photolyase class-1 family.</text>
</comment>
<dbReference type="InterPro" id="IPR005101">
    <property type="entry name" value="Cryptochr/Photolyase_FAD-bd"/>
</dbReference>
<dbReference type="SUPFAM" id="SSF46934">
    <property type="entry name" value="UBA-like"/>
    <property type="match status" value="1"/>
</dbReference>
<evidence type="ECO:0000313" key="12">
    <source>
        <dbReference type="Proteomes" id="UP000604046"/>
    </source>
</evidence>
<feature type="site" description="Electron transfer via tryptophanyl radical" evidence="6">
    <location>
        <position position="399"/>
    </location>
</feature>
<comment type="cofactor">
    <cofactor evidence="7">
        <name>(6R)-5,10-methylene-5,6,7,8-tetrahydrofolate</name>
        <dbReference type="ChEBI" id="CHEBI:15636"/>
    </cofactor>
    <text evidence="7">Binds 1 5,10-methenyltetrahydrofolate (MTHF) per subunit.</text>
</comment>
<dbReference type="OrthoDB" id="435881at2759"/>
<evidence type="ECO:0000259" key="10">
    <source>
        <dbReference type="PROSITE" id="PS51645"/>
    </source>
</evidence>
<feature type="site" description="Electron transfer via tryptophanyl radical" evidence="6">
    <location>
        <position position="422"/>
    </location>
</feature>
<dbReference type="InterPro" id="IPR002081">
    <property type="entry name" value="Cryptochrome/DNA_photolyase_1"/>
</dbReference>
<dbReference type="Gene3D" id="3.40.50.620">
    <property type="entry name" value="HUPs"/>
    <property type="match status" value="1"/>
</dbReference>
<dbReference type="InterPro" id="IPR036155">
    <property type="entry name" value="Crypto/Photolyase_N_sf"/>
</dbReference>
<dbReference type="NCBIfam" id="TIGR02765">
    <property type="entry name" value="crypto_DASH"/>
    <property type="match status" value="1"/>
</dbReference>
<dbReference type="GO" id="GO:0000719">
    <property type="term" value="P:photoreactive repair"/>
    <property type="evidence" value="ECO:0007669"/>
    <property type="project" value="TreeGrafter"/>
</dbReference>
<dbReference type="Gene3D" id="1.25.40.80">
    <property type="match status" value="1"/>
</dbReference>
<evidence type="ECO:0000256" key="7">
    <source>
        <dbReference type="RuleBase" id="RU367151"/>
    </source>
</evidence>
<dbReference type="SMART" id="SM00165">
    <property type="entry name" value="UBA"/>
    <property type="match status" value="1"/>
</dbReference>
<proteinExistence type="inferred from homology"/>
<comment type="cofactor">
    <cofactor evidence="5 7">
        <name>FAD</name>
        <dbReference type="ChEBI" id="CHEBI:57692"/>
    </cofactor>
    <text evidence="5 7">Binds 1 FAD per subunit.</text>
</comment>
<dbReference type="InterPro" id="IPR006050">
    <property type="entry name" value="DNA_photolyase_N"/>
</dbReference>
<dbReference type="InterPro" id="IPR036134">
    <property type="entry name" value="Crypto/Photolyase_FAD-like_sf"/>
</dbReference>
<dbReference type="Pfam" id="PF00875">
    <property type="entry name" value="DNA_photolyase"/>
    <property type="match status" value="1"/>
</dbReference>
<dbReference type="GO" id="GO:0003677">
    <property type="term" value="F:DNA binding"/>
    <property type="evidence" value="ECO:0007669"/>
    <property type="project" value="TreeGrafter"/>
</dbReference>